<protein>
    <submittedName>
        <fullName evidence="1">Uncharacterized protein</fullName>
    </submittedName>
</protein>
<reference evidence="1" key="1">
    <citation type="submission" date="2020-11" db="EMBL/GenBank/DDBJ databases">
        <authorList>
            <person name="Tran Van P."/>
        </authorList>
    </citation>
    <scope>NUCLEOTIDE SEQUENCE</scope>
</reference>
<proteinExistence type="predicted"/>
<evidence type="ECO:0000313" key="1">
    <source>
        <dbReference type="EMBL" id="CAD7231833.1"/>
    </source>
</evidence>
<gene>
    <name evidence="1" type="ORF">CTOB1V02_LOCUS9676</name>
</gene>
<dbReference type="AlphaFoldDB" id="A0A7R8ZPR8"/>
<dbReference type="EMBL" id="OB663924">
    <property type="protein sequence ID" value="CAD7231833.1"/>
    <property type="molecule type" value="Genomic_DNA"/>
</dbReference>
<organism evidence="1">
    <name type="scientific">Cyprideis torosa</name>
    <dbReference type="NCBI Taxonomy" id="163714"/>
    <lineage>
        <taxon>Eukaryota</taxon>
        <taxon>Metazoa</taxon>
        <taxon>Ecdysozoa</taxon>
        <taxon>Arthropoda</taxon>
        <taxon>Crustacea</taxon>
        <taxon>Oligostraca</taxon>
        <taxon>Ostracoda</taxon>
        <taxon>Podocopa</taxon>
        <taxon>Podocopida</taxon>
        <taxon>Cytherocopina</taxon>
        <taxon>Cytheroidea</taxon>
        <taxon>Cytherideidae</taxon>
        <taxon>Cyprideis</taxon>
    </lineage>
</organism>
<accession>A0A7R8ZPR8</accession>
<name>A0A7R8ZPR8_9CRUS</name>
<sequence>MSATEQWNLRILKLKCALPENSPPAKLTLKCPTPAAVKPDALRSALTKKNAAILSKTVPSPNTYKWEQGLQLVKPQRSLHRFNWTSKSDPM</sequence>